<comment type="caution">
    <text evidence="1">The sequence shown here is derived from an EMBL/GenBank/DDBJ whole genome shotgun (WGS) entry which is preliminary data.</text>
</comment>
<accession>A0A0T5P040</accession>
<gene>
    <name evidence="1" type="ORF">XM53_00965</name>
</gene>
<evidence type="ECO:0000313" key="1">
    <source>
        <dbReference type="EMBL" id="KRS14335.1"/>
    </source>
</evidence>
<dbReference type="Proteomes" id="UP000051295">
    <property type="component" value="Unassembled WGS sequence"/>
</dbReference>
<dbReference type="EMBL" id="LAXJ01000002">
    <property type="protein sequence ID" value="KRS14335.1"/>
    <property type="molecule type" value="Genomic_DNA"/>
</dbReference>
<dbReference type="AlphaFoldDB" id="A0A0T5P040"/>
<organism evidence="1 2">
    <name type="scientific">Roseovarius atlanticus</name>
    <dbReference type="NCBI Taxonomy" id="1641875"/>
    <lineage>
        <taxon>Bacteria</taxon>
        <taxon>Pseudomonadati</taxon>
        <taxon>Pseudomonadota</taxon>
        <taxon>Alphaproteobacteria</taxon>
        <taxon>Rhodobacterales</taxon>
        <taxon>Roseobacteraceae</taxon>
        <taxon>Roseovarius</taxon>
    </lineage>
</organism>
<evidence type="ECO:0000313" key="2">
    <source>
        <dbReference type="Proteomes" id="UP000051295"/>
    </source>
</evidence>
<protein>
    <submittedName>
        <fullName evidence="1">Uncharacterized protein</fullName>
    </submittedName>
</protein>
<reference evidence="1 2" key="1">
    <citation type="submission" date="2015-04" db="EMBL/GenBank/DDBJ databases">
        <title>The draft genome sequence of Roseovarius sp.R12b.</title>
        <authorList>
            <person name="Li G."/>
            <person name="Lai Q."/>
            <person name="Shao Z."/>
            <person name="Yan P."/>
        </authorList>
    </citation>
    <scope>NUCLEOTIDE SEQUENCE [LARGE SCALE GENOMIC DNA]</scope>
    <source>
        <strain evidence="1 2">R12B</strain>
    </source>
</reference>
<name>A0A0T5P040_9RHOB</name>
<keyword evidence="2" id="KW-1185">Reference proteome</keyword>
<sequence>MNALRTLQLCILCTETLNHCFQVLDIIFEVIDLFDLVIEITFRFECACFPSILEVICICCKAVTCTIHHGARLHLRLTSGSCLKAEIEY</sequence>
<proteinExistence type="predicted"/>